<gene>
    <name evidence="1" type="ORF">FMAN_08271</name>
</gene>
<sequence length="722" mass="81635">MEALAIIGLTGTIAQLLDFSANLISKTTELYSSVTGTLDDNVDTELVTNHFATLIKQLDSEMPPSQELASICNACRAISTRLLGILQGLKKNTKGHTWKSIRLAIRSILKNGEIEALQARLVLLKNELIVSLMIGLSRDLSQIRIESRNSLSRLESAADNLSTMMSTLSLKVDRSHMTQETVIETLLHENANNMTAIMEKAREMIQLSLQNEAAVFTSNLLQELSRQYNDDQSGLSSNEVSHYLRHCDSKLDQSPKRGNCVKNNEPLVIQRSGQRRRRLVHRSNKSSWFGRILVSVTEIYMGDDLTHILTGCIVIPSPWILRLRCGVKVQHLRSMITREAPRVSLRPLQVLPKDSAIFNAIKSGNAHAAESIIRAKDVSPSAVSMNGENLLSMIAVEMFDILFNLYFRFEDIDLEESWGPRYSDEERRSAESTFYNLRQLFEFVLAQGVDPAQKSSDGSSAMSYLLYVLQFGFDRLFPDDFYTLLSSSLSASQDNPFDQPYANVVGDLLRLYSLEPSWRYRSFFDRLLEGIEWTLCCPEGPGKASALALRYSMRDRFDVDQDDFEAWVPLEDALNDSFQNFFSRRLKVVKYLSSSIKDALDRLFEMDDCDQLGGVVKCTKNAVQLSLLYASPMKGLHRAKDSIQFVRQCVIQEVCAMLQALDCFVPTIEDEMLDWCNEWEVLDIWVESLLRGSAHPIPRKTRKAWNTSKATYSSLNASRSLA</sequence>
<evidence type="ECO:0000313" key="1">
    <source>
        <dbReference type="EMBL" id="CVL02190.1"/>
    </source>
</evidence>
<dbReference type="Proteomes" id="UP000184255">
    <property type="component" value="Unassembled WGS sequence"/>
</dbReference>
<evidence type="ECO:0000313" key="2">
    <source>
        <dbReference type="Proteomes" id="UP000184255"/>
    </source>
</evidence>
<protein>
    <recommendedName>
        <fullName evidence="3">Fungal N-terminal domain-containing protein</fullName>
    </recommendedName>
</protein>
<name>A0A1L7TUC8_FUSMA</name>
<dbReference type="VEuPathDB" id="FungiDB:FMAN_08271"/>
<reference evidence="2" key="1">
    <citation type="journal article" date="2016" name="Genome Biol. Evol.">
        <title>Comparative 'omics' of the Fusarium fujikuroi species complex highlights differences in genetic potential and metabolite synthesis.</title>
        <authorList>
            <person name="Niehaus E.-M."/>
            <person name="Muensterkoetter M."/>
            <person name="Proctor R.H."/>
            <person name="Brown D.W."/>
            <person name="Sharon A."/>
            <person name="Idan Y."/>
            <person name="Oren-Young L."/>
            <person name="Sieber C.M."/>
            <person name="Novak O."/>
            <person name="Pencik A."/>
            <person name="Tarkowska D."/>
            <person name="Hromadova K."/>
            <person name="Freeman S."/>
            <person name="Maymon M."/>
            <person name="Elazar M."/>
            <person name="Youssef S.A."/>
            <person name="El-Shabrawy E.S.M."/>
            <person name="Shalaby A.B.A."/>
            <person name="Houterman P."/>
            <person name="Brock N.L."/>
            <person name="Burkhardt I."/>
            <person name="Tsavkelova E.A."/>
            <person name="Dickschat J.S."/>
            <person name="Galuszka P."/>
            <person name="Gueldener U."/>
            <person name="Tudzynski B."/>
        </authorList>
    </citation>
    <scope>NUCLEOTIDE SEQUENCE [LARGE SCALE GENOMIC DNA]</scope>
    <source>
        <strain evidence="2">MRC7560</strain>
    </source>
</reference>
<keyword evidence="2" id="KW-1185">Reference proteome</keyword>
<dbReference type="EMBL" id="FCQH01000012">
    <property type="protein sequence ID" value="CVL02190.1"/>
    <property type="molecule type" value="Genomic_DNA"/>
</dbReference>
<accession>A0A1L7TUC8</accession>
<comment type="caution">
    <text evidence="1">The sequence shown here is derived from an EMBL/GenBank/DDBJ whole genome shotgun (WGS) entry which is preliminary data.</text>
</comment>
<dbReference type="GeneID" id="65087531"/>
<evidence type="ECO:0008006" key="3">
    <source>
        <dbReference type="Google" id="ProtNLM"/>
    </source>
</evidence>
<dbReference type="AlphaFoldDB" id="A0A1L7TUC8"/>
<organism evidence="1 2">
    <name type="scientific">Fusarium mangiferae</name>
    <name type="common">Mango malformation disease fungus</name>
    <dbReference type="NCBI Taxonomy" id="192010"/>
    <lineage>
        <taxon>Eukaryota</taxon>
        <taxon>Fungi</taxon>
        <taxon>Dikarya</taxon>
        <taxon>Ascomycota</taxon>
        <taxon>Pezizomycotina</taxon>
        <taxon>Sordariomycetes</taxon>
        <taxon>Hypocreomycetidae</taxon>
        <taxon>Hypocreales</taxon>
        <taxon>Nectriaceae</taxon>
        <taxon>Fusarium</taxon>
        <taxon>Fusarium fujikuroi species complex</taxon>
    </lineage>
</organism>
<dbReference type="RefSeq" id="XP_041687479.1">
    <property type="nucleotide sequence ID" value="XM_041821728.1"/>
</dbReference>
<proteinExistence type="predicted"/>